<dbReference type="InterPro" id="IPR028082">
    <property type="entry name" value="Peripla_BP_I"/>
</dbReference>
<dbReference type="SUPFAM" id="SSF53822">
    <property type="entry name" value="Periplasmic binding protein-like I"/>
    <property type="match status" value="1"/>
</dbReference>
<accession>A0A2G9TF40</accession>
<dbReference type="AlphaFoldDB" id="A0A2G9TF40"/>
<keyword evidence="2" id="KW-1185">Reference proteome</keyword>
<gene>
    <name evidence="1" type="ORF">TELCIR_22011</name>
</gene>
<reference evidence="1 2" key="1">
    <citation type="submission" date="2015-09" db="EMBL/GenBank/DDBJ databases">
        <title>Draft genome of the parasitic nematode Teladorsagia circumcincta isolate WARC Sus (inbred).</title>
        <authorList>
            <person name="Mitreva M."/>
        </authorList>
    </citation>
    <scope>NUCLEOTIDE SEQUENCE [LARGE SCALE GENOMIC DNA]</scope>
    <source>
        <strain evidence="1 2">S</strain>
    </source>
</reference>
<dbReference type="Gene3D" id="3.40.50.2300">
    <property type="match status" value="1"/>
</dbReference>
<dbReference type="Proteomes" id="UP000230423">
    <property type="component" value="Unassembled WGS sequence"/>
</dbReference>
<dbReference type="EMBL" id="KZ374454">
    <property type="protein sequence ID" value="PIO56589.1"/>
    <property type="molecule type" value="Genomic_DNA"/>
</dbReference>
<proteinExistence type="predicted"/>
<name>A0A2G9TF40_TELCI</name>
<dbReference type="OrthoDB" id="5844008at2759"/>
<protein>
    <submittedName>
        <fullName evidence="1">Uncharacterized protein</fullName>
    </submittedName>
</protein>
<organism evidence="1 2">
    <name type="scientific">Teladorsagia circumcincta</name>
    <name type="common">Brown stomach worm</name>
    <name type="synonym">Ostertagia circumcincta</name>
    <dbReference type="NCBI Taxonomy" id="45464"/>
    <lineage>
        <taxon>Eukaryota</taxon>
        <taxon>Metazoa</taxon>
        <taxon>Ecdysozoa</taxon>
        <taxon>Nematoda</taxon>
        <taxon>Chromadorea</taxon>
        <taxon>Rhabditida</taxon>
        <taxon>Rhabditina</taxon>
        <taxon>Rhabditomorpha</taxon>
        <taxon>Strongyloidea</taxon>
        <taxon>Trichostrongylidae</taxon>
        <taxon>Teladorsagia</taxon>
    </lineage>
</organism>
<sequence>MGAAAVGSDYKNFSQLVIARMKEAPFYCVDECQKEEYSAAAAYAGQLHDGFYAYARGLNASLQLDPDAFRNGTQLLKNMEMTFEG</sequence>
<evidence type="ECO:0000313" key="2">
    <source>
        <dbReference type="Proteomes" id="UP000230423"/>
    </source>
</evidence>
<evidence type="ECO:0000313" key="1">
    <source>
        <dbReference type="EMBL" id="PIO56589.1"/>
    </source>
</evidence>